<keyword evidence="3" id="KW-1185">Reference proteome</keyword>
<dbReference type="PANTHER" id="PTHR43471">
    <property type="entry name" value="ABC TRANSPORTER PERMEASE"/>
    <property type="match status" value="1"/>
</dbReference>
<evidence type="ECO:0000256" key="1">
    <source>
        <dbReference type="SAM" id="Phobius"/>
    </source>
</evidence>
<accession>A0A7D7LUY8</accession>
<dbReference type="AlphaFoldDB" id="A0A7D7LUY8"/>
<organism evidence="2 3">
    <name type="scientific">Gordonia jinghuaiqii</name>
    <dbReference type="NCBI Taxonomy" id="2758710"/>
    <lineage>
        <taxon>Bacteria</taxon>
        <taxon>Bacillati</taxon>
        <taxon>Actinomycetota</taxon>
        <taxon>Actinomycetes</taxon>
        <taxon>Mycobacteriales</taxon>
        <taxon>Gordoniaceae</taxon>
        <taxon>Gordonia</taxon>
    </lineage>
</organism>
<keyword evidence="1" id="KW-0472">Membrane</keyword>
<dbReference type="RefSeq" id="WP_219849609.1">
    <property type="nucleotide sequence ID" value="NZ_CP059491.1"/>
</dbReference>
<feature type="transmembrane region" description="Helical" evidence="1">
    <location>
        <begin position="340"/>
        <end position="360"/>
    </location>
</feature>
<dbReference type="Proteomes" id="UP000515663">
    <property type="component" value="Chromosome"/>
</dbReference>
<proteinExistence type="predicted"/>
<keyword evidence="1" id="KW-0812">Transmembrane</keyword>
<sequence length="378" mass="40508">MTARHETASRRTTGSAWWRMVGVIVELELRQRLRTTRWKATLGAAFAVTSLAVFGSLYLAVGAFGGTYDGWSSNLYVLLLGFLLLLGIIVAPTLAATTVNGDRKDATLAVVQDTAITNWQLALGKLIGAWVAGMALVAVTAPYLIWGLVEAPEAPEAIGRGLLGLVVLAIVFACYSGIGLGFSAVTARPAGSAVLTQSAVFFLILGLPVLFGLLFPTVAQTHSVIRTETTVTDAQATTPTWQCHEVRKDQEFHHHERIWWLLAPNPFFIVADAVSTPPENPRRYSDSVAEEISRTLSAVRAGPYIGPRSCAGISAFGSDQSDPNSHRAREAAHETSTMGASWYIGLAIYLVLGGLGYVVAARRLRIPAGKLPRGVRIA</sequence>
<evidence type="ECO:0000313" key="3">
    <source>
        <dbReference type="Proteomes" id="UP000515663"/>
    </source>
</evidence>
<dbReference type="EMBL" id="CP059491">
    <property type="protein sequence ID" value="QMT00519.1"/>
    <property type="molecule type" value="Genomic_DNA"/>
</dbReference>
<name>A0A7D7LUY8_9ACTN</name>
<feature type="transmembrane region" description="Helical" evidence="1">
    <location>
        <begin position="75"/>
        <end position="95"/>
    </location>
</feature>
<feature type="transmembrane region" description="Helical" evidence="1">
    <location>
        <begin position="40"/>
        <end position="63"/>
    </location>
</feature>
<feature type="transmembrane region" description="Helical" evidence="1">
    <location>
        <begin position="199"/>
        <end position="219"/>
    </location>
</feature>
<gene>
    <name evidence="2" type="ORF">H1R19_16640</name>
</gene>
<keyword evidence="1" id="KW-1133">Transmembrane helix</keyword>
<dbReference type="KEGG" id="gji:H1R19_16640"/>
<evidence type="ECO:0000313" key="2">
    <source>
        <dbReference type="EMBL" id="QMT00519.1"/>
    </source>
</evidence>
<feature type="transmembrane region" description="Helical" evidence="1">
    <location>
        <begin position="161"/>
        <end position="187"/>
    </location>
</feature>
<protein>
    <submittedName>
        <fullName evidence="2">ABC transporter permease</fullName>
    </submittedName>
</protein>
<feature type="transmembrane region" description="Helical" evidence="1">
    <location>
        <begin position="126"/>
        <end position="149"/>
    </location>
</feature>
<reference evidence="3" key="1">
    <citation type="submission" date="2020-07" db="EMBL/GenBank/DDBJ databases">
        <title>novel species isolated from the respiratory tract of Marmot.</title>
        <authorList>
            <person name="Zhang G."/>
        </authorList>
    </citation>
    <scope>NUCLEOTIDE SEQUENCE [LARGE SCALE GENOMIC DNA]</scope>
    <source>
        <strain evidence="3">686</strain>
    </source>
</reference>